<keyword evidence="2" id="KW-0472">Membrane</keyword>
<feature type="non-terminal residue" evidence="3">
    <location>
        <position position="1"/>
    </location>
</feature>
<proteinExistence type="predicted"/>
<keyword evidence="4" id="KW-1185">Reference proteome</keyword>
<protein>
    <submittedName>
        <fullName evidence="3">MBRL protein</fullName>
    </submittedName>
</protein>
<dbReference type="PANTHER" id="PTHR21650">
    <property type="entry name" value="MEMBRALIN/KINETOCHORE PROTEIN NUF2"/>
    <property type="match status" value="1"/>
</dbReference>
<organism evidence="3 4">
    <name type="scientific">Ptilorrhoa leucosticta</name>
    <dbReference type="NCBI Taxonomy" id="449384"/>
    <lineage>
        <taxon>Eukaryota</taxon>
        <taxon>Metazoa</taxon>
        <taxon>Chordata</taxon>
        <taxon>Craniata</taxon>
        <taxon>Vertebrata</taxon>
        <taxon>Euteleostomi</taxon>
        <taxon>Archelosauria</taxon>
        <taxon>Archosauria</taxon>
        <taxon>Dinosauria</taxon>
        <taxon>Saurischia</taxon>
        <taxon>Theropoda</taxon>
        <taxon>Coelurosauria</taxon>
        <taxon>Aves</taxon>
        <taxon>Neognathae</taxon>
        <taxon>Neoaves</taxon>
        <taxon>Telluraves</taxon>
        <taxon>Australaves</taxon>
        <taxon>Passeriformes</taxon>
        <taxon>Corvoidea</taxon>
        <taxon>Cinclosomatidae</taxon>
        <taxon>Ptilorrhoa</taxon>
    </lineage>
</organism>
<dbReference type="EMBL" id="VWYY01002377">
    <property type="protein sequence ID" value="NXE43270.1"/>
    <property type="molecule type" value="Genomic_DNA"/>
</dbReference>
<evidence type="ECO:0000256" key="2">
    <source>
        <dbReference type="SAM" id="Phobius"/>
    </source>
</evidence>
<sequence>MSENQPNANNHHPANNAGAAGGNNRGVRNPNLNQNPLINVRDRLFHALFFKMAVTYARLFPPSFRRVFEFFVLLKALFVLFILAYIHIAFSRSPINCLEHVRDKWPRDGILRVEIQRNSSRAPIFLQFCGVEKFPGMVVESTTEEEEEEEEEMTVDMFENSSIKFELDIEPKVFLKPSRVSSTELPHNDSQEFSFSDAATKVWPQEEYIVEYSLEYGFLRLSQSTRQRLSIPVMVVTLGEWEAARAGQGAQGWVPAVQRSPHHLWELFLKPMALASHTGELLCAARFLRNVVSGEHYRFVSMWMARTSYLAAFVIMVIFTLSVSMLLRYSHHQIFVFIVDLLQMLEMNMTIAFPAAPLLTVILALVGMEAIMSEFFNDTTTAFYIILIVWLADQYDAICCHTNTSKRHWLRFFYLYHFAFYAYHYRFNGQYSSLALVTSWLFIQHSMIYFFHHYELPAILQQIRIQEMLLQNQQVGQGTQTTLQDNLNNNTTAAPVEAGGRRAPLAAGPPGEGSSPAALTPGEASSVIAAAAASVGSDLNWVAETAAIVTEASFLSDLSTTLLEPTVVHEAVANGTPQEAATASGLVARIRVSSDRPETAMGSITIEVTSASVVAAADAPPAAGAAPLSPLQEGA</sequence>
<comment type="caution">
    <text evidence="3">The sequence shown here is derived from an EMBL/GenBank/DDBJ whole genome shotgun (WGS) entry which is preliminary data.</text>
</comment>
<dbReference type="Proteomes" id="UP000547721">
    <property type="component" value="Unassembled WGS sequence"/>
</dbReference>
<dbReference type="GO" id="GO:0034976">
    <property type="term" value="P:response to endoplasmic reticulum stress"/>
    <property type="evidence" value="ECO:0007669"/>
    <property type="project" value="TreeGrafter"/>
</dbReference>
<dbReference type="AlphaFoldDB" id="A0A7K8MP86"/>
<feature type="transmembrane region" description="Helical" evidence="2">
    <location>
        <begin position="349"/>
        <end position="368"/>
    </location>
</feature>
<dbReference type="GO" id="GO:1904294">
    <property type="term" value="P:positive regulation of ERAD pathway"/>
    <property type="evidence" value="ECO:0007669"/>
    <property type="project" value="TreeGrafter"/>
</dbReference>
<evidence type="ECO:0000256" key="1">
    <source>
        <dbReference type="SAM" id="MobiDB-lite"/>
    </source>
</evidence>
<dbReference type="InterPro" id="IPR019144">
    <property type="entry name" value="Membralin"/>
</dbReference>
<feature type="non-terminal residue" evidence="3">
    <location>
        <position position="635"/>
    </location>
</feature>
<feature type="compositionally biased region" description="Low complexity" evidence="1">
    <location>
        <begin position="1"/>
        <end position="18"/>
    </location>
</feature>
<gene>
    <name evidence="3" type="primary">Tmem259</name>
    <name evidence="3" type="ORF">PTILEU_R14342</name>
</gene>
<feature type="transmembrane region" description="Helical" evidence="2">
    <location>
        <begin position="67"/>
        <end position="86"/>
    </location>
</feature>
<name>A0A7K8MP86_9CORV</name>
<keyword evidence="2" id="KW-0812">Transmembrane</keyword>
<evidence type="ECO:0000313" key="3">
    <source>
        <dbReference type="EMBL" id="NXE43270.1"/>
    </source>
</evidence>
<feature type="region of interest" description="Disordered" evidence="1">
    <location>
        <begin position="1"/>
        <end position="28"/>
    </location>
</feature>
<dbReference type="Pfam" id="PF09746">
    <property type="entry name" value="Membralin"/>
    <property type="match status" value="2"/>
</dbReference>
<feature type="transmembrane region" description="Helical" evidence="2">
    <location>
        <begin position="375"/>
        <end position="392"/>
    </location>
</feature>
<reference evidence="3 4" key="1">
    <citation type="submission" date="2019-09" db="EMBL/GenBank/DDBJ databases">
        <title>Bird 10,000 Genomes (B10K) Project - Family phase.</title>
        <authorList>
            <person name="Zhang G."/>
        </authorList>
    </citation>
    <scope>NUCLEOTIDE SEQUENCE [LARGE SCALE GENOMIC DNA]</scope>
    <source>
        <strain evidence="3">B10K-CU-031-17</strain>
        <tissue evidence="3">Muscle</tissue>
    </source>
</reference>
<accession>A0A7K8MP86</accession>
<dbReference type="GO" id="GO:0005783">
    <property type="term" value="C:endoplasmic reticulum"/>
    <property type="evidence" value="ECO:0007669"/>
    <property type="project" value="TreeGrafter"/>
</dbReference>
<feature type="transmembrane region" description="Helical" evidence="2">
    <location>
        <begin position="308"/>
        <end position="329"/>
    </location>
</feature>
<evidence type="ECO:0000313" key="4">
    <source>
        <dbReference type="Proteomes" id="UP000547721"/>
    </source>
</evidence>
<dbReference type="PANTHER" id="PTHR21650:SF4">
    <property type="entry name" value="MEMBRALIN"/>
    <property type="match status" value="1"/>
</dbReference>
<keyword evidence="2" id="KW-1133">Transmembrane helix</keyword>
<feature type="region of interest" description="Disordered" evidence="1">
    <location>
        <begin position="481"/>
        <end position="520"/>
    </location>
</feature>